<accession>A0A0B4GP13</accession>
<dbReference type="PANTHER" id="PTHR38797:SF4">
    <property type="entry name" value="NUCLEAR PORE COMPLEX PROTEIN NUP85"/>
    <property type="match status" value="1"/>
</dbReference>
<dbReference type="HOGENOM" id="CLU_1152008_0_0_1"/>
<dbReference type="AlphaFoldDB" id="A0A0B4GP13"/>
<dbReference type="Proteomes" id="UP000031192">
    <property type="component" value="Unassembled WGS sequence"/>
</dbReference>
<protein>
    <submittedName>
        <fullName evidence="1">Uncharacterized protein</fullName>
    </submittedName>
</protein>
<dbReference type="EMBL" id="AZNH01000010">
    <property type="protein sequence ID" value="KID88975.1"/>
    <property type="molecule type" value="Genomic_DNA"/>
</dbReference>
<dbReference type="OrthoDB" id="3350591at2759"/>
<dbReference type="InterPro" id="IPR022085">
    <property type="entry name" value="OpdG"/>
</dbReference>
<evidence type="ECO:0000313" key="2">
    <source>
        <dbReference type="Proteomes" id="UP000031192"/>
    </source>
</evidence>
<dbReference type="InterPro" id="IPR053204">
    <property type="entry name" value="Oxopyrrolidines_Biosynth-assoc"/>
</dbReference>
<evidence type="ECO:0000313" key="1">
    <source>
        <dbReference type="EMBL" id="KID88975.1"/>
    </source>
</evidence>
<proteinExistence type="predicted"/>
<gene>
    <name evidence="1" type="ORF">MGU_04318</name>
</gene>
<comment type="caution">
    <text evidence="1">The sequence shown here is derived from an EMBL/GenBank/DDBJ whole genome shotgun (WGS) entry which is preliminary data.</text>
</comment>
<dbReference type="Pfam" id="PF12311">
    <property type="entry name" value="DUF3632"/>
    <property type="match status" value="1"/>
</dbReference>
<organism evidence="1 2">
    <name type="scientific">Metarhizium guizhouense (strain ARSEF 977)</name>
    <dbReference type="NCBI Taxonomy" id="1276136"/>
    <lineage>
        <taxon>Eukaryota</taxon>
        <taxon>Fungi</taxon>
        <taxon>Dikarya</taxon>
        <taxon>Ascomycota</taxon>
        <taxon>Pezizomycotina</taxon>
        <taxon>Sordariomycetes</taxon>
        <taxon>Hypocreomycetidae</taxon>
        <taxon>Hypocreales</taxon>
        <taxon>Clavicipitaceae</taxon>
        <taxon>Metarhizium</taxon>
    </lineage>
</organism>
<name>A0A0B4GP13_METGA</name>
<sequence>MNRRQDAAATAWEINEMIITEHREDPEKPSGGQRYLYDLFGKVAMVVPHDHGSQDLLVALLQELQRLPRHTVPHKVGDQVVPKELWVLTPDNKYDGLEQWLWEIDYGFTGSQRQVKHVENVKETASFTLVRPSVFATRDPETCPPEDYQPWVSAAAQWIIYAGDALYELYKKEITTEIGRQKWSLSLWDEWKARFEVATSEKFDYKTRTFAWAALGEMGEAESSGVTTNVAASFGLTSTEE</sequence>
<keyword evidence="2" id="KW-1185">Reference proteome</keyword>
<reference evidence="1 2" key="1">
    <citation type="journal article" date="2014" name="Proc. Natl. Acad. Sci. U.S.A.">
        <title>Trajectory and genomic determinants of fungal-pathogen speciation and host adaptation.</title>
        <authorList>
            <person name="Hu X."/>
            <person name="Xiao G."/>
            <person name="Zheng P."/>
            <person name="Shang Y."/>
            <person name="Su Y."/>
            <person name="Zhang X."/>
            <person name="Liu X."/>
            <person name="Zhan S."/>
            <person name="St Leger R.J."/>
            <person name="Wang C."/>
        </authorList>
    </citation>
    <scope>NUCLEOTIDE SEQUENCE [LARGE SCALE GENOMIC DNA]</scope>
    <source>
        <strain evidence="1 2">ARSEF 977</strain>
    </source>
</reference>
<dbReference type="PANTHER" id="PTHR38797">
    <property type="entry name" value="NUCLEAR PORE COMPLEX PROTEIN NUP85-RELATED"/>
    <property type="match status" value="1"/>
</dbReference>